<gene>
    <name evidence="3" type="ORF">BJ970_004409</name>
</gene>
<reference evidence="3 4" key="1">
    <citation type="submission" date="2020-08" db="EMBL/GenBank/DDBJ databases">
        <title>Sequencing the genomes of 1000 actinobacteria strains.</title>
        <authorList>
            <person name="Klenk H.-P."/>
        </authorList>
    </citation>
    <scope>NUCLEOTIDE SEQUENCE [LARGE SCALE GENOMIC DNA]</scope>
    <source>
        <strain evidence="3 4">DSM 45584</strain>
    </source>
</reference>
<proteinExistence type="predicted"/>
<evidence type="ECO:0000313" key="4">
    <source>
        <dbReference type="Proteomes" id="UP000584374"/>
    </source>
</evidence>
<feature type="coiled-coil region" evidence="1">
    <location>
        <begin position="309"/>
        <end position="336"/>
    </location>
</feature>
<feature type="coiled-coil region" evidence="1">
    <location>
        <begin position="865"/>
        <end position="899"/>
    </location>
</feature>
<name>A0A840QEG5_9PSEU</name>
<dbReference type="InterPro" id="IPR027417">
    <property type="entry name" value="P-loop_NTPase"/>
</dbReference>
<feature type="compositionally biased region" description="Low complexity" evidence="2">
    <location>
        <begin position="784"/>
        <end position="793"/>
    </location>
</feature>
<dbReference type="RefSeq" id="WP_184727927.1">
    <property type="nucleotide sequence ID" value="NZ_JACHIW010000001.1"/>
</dbReference>
<evidence type="ECO:0000256" key="1">
    <source>
        <dbReference type="SAM" id="Coils"/>
    </source>
</evidence>
<protein>
    <recommendedName>
        <fullName evidence="5">TIGR02680 family protein</fullName>
    </recommendedName>
</protein>
<dbReference type="SUPFAM" id="SSF52540">
    <property type="entry name" value="P-loop containing nucleoside triphosphate hydrolases"/>
    <property type="match status" value="1"/>
</dbReference>
<dbReference type="Gene3D" id="3.40.50.300">
    <property type="entry name" value="P-loop containing nucleotide triphosphate hydrolases"/>
    <property type="match status" value="1"/>
</dbReference>
<keyword evidence="4" id="KW-1185">Reference proteome</keyword>
<organism evidence="3 4">
    <name type="scientific">Saccharopolyspora phatthalungensis</name>
    <dbReference type="NCBI Taxonomy" id="664693"/>
    <lineage>
        <taxon>Bacteria</taxon>
        <taxon>Bacillati</taxon>
        <taxon>Actinomycetota</taxon>
        <taxon>Actinomycetes</taxon>
        <taxon>Pseudonocardiales</taxon>
        <taxon>Pseudonocardiaceae</taxon>
        <taxon>Saccharopolyspora</taxon>
    </lineage>
</organism>
<keyword evidence="1" id="KW-0175">Coiled coil</keyword>
<dbReference type="EMBL" id="JACHIW010000001">
    <property type="protein sequence ID" value="MBB5156875.1"/>
    <property type="molecule type" value="Genomic_DNA"/>
</dbReference>
<evidence type="ECO:0000313" key="3">
    <source>
        <dbReference type="EMBL" id="MBB5156875.1"/>
    </source>
</evidence>
<evidence type="ECO:0000256" key="2">
    <source>
        <dbReference type="SAM" id="MobiDB-lite"/>
    </source>
</evidence>
<sequence>MTTTAPAESLYGPAHPSRRRWAPLRAGITGLFRYDEQVFTFHRGRLLLRGNNGSGKSMALEVLLPYVLDADLAPERLSTFGVRDRGMFVWLLGHDANQDRTSARGYVWVEFGRVTEEGDEFYTVGAGLHGTRASKRVNAWYFTTSGRVGHDLELGTAGSELKSASQLSQTLADLTSNGVAGRVHPTPDEHRKEVNRVLFGLEDRQFEALRKTLLHLRKPKLSDKLSENKLDELLRDSLPPVSQTVTNELADGFERLDRHREVIGELTAAHAALTELTTAYTDYLNVLVGRRAADVVEAVRQVDETTALAATAVAERAKAEGELNLARQQVEVMRKDVRSLSTDIEAIKELDLYKEGAQLVPLREKAAALHESAKTSRAQAIELQEAATRSRNAATTAHQEAGAATVTRGERAASVDSVAGRLSHDALPTLVSTLVARLDKSSPDGDAALTELRGSVRTRLEEIDQLRALVSRARTAAQLFRSAQGNTTKAKKRVAAAEMEADVARSARREQLASYVEAVGEWIERSPQLVLGAPPPDTWPPDFPGREVSTWCGRAAQARRNALTTETRALEKIPPAVHPLVQQATNLSDRCGALGTSLSRVWTTACDARDARIDFADRIRDWSTSLIELPGAADVPEFVRTPAPRTLTRTKVVEWATTVATARLRALERESTVVRGELASVVQVLDGKQAENSRLSQGGLPALPVPHTRLADRGRLTGSPFFLLVDFVTDLDQEDDQRALLEAALIGSGLADAWVFPDGTIAAGPDGGPLLDVQLTAEHPRSPSPLSAALRPDPALPPDGPVPVDVVRAVLARVQLADTAHGAADGLTVAWDGTWAAGPLRGAYHKDSVDLIGTGSREAMRLRRMAELAAEIEELELNCSSLRERLQRCEDAADRADQERSTVPADELVQRSDTEQANAIGQATGLVRRIVEDAEELATAGEQVATSALGTFGSLGLPPGEPPVAQLVLAGLARDVAARLASMRDVVWSDRPVEPAGASVAAAVQVVGAASAGWQAIAVRATDALASVVHRSSELDDQIRQQPSDTALTEATNEADVKSRIVQDRVAELKAAQDEETTAAGERDDAVAAAETALEVAELSGHGEQLDGLRADTERFRSAAEDWINAAAHCARLAHAAGVATANADKSEEIAKRSADRATAAEENASLAQRKYTDLNTQMGQPYQELMHKLGLLQTKRDRQSKALDERAAEEIELGRSTERKSLEARNARVKIDDATAKLSTMTETLADVHRLGLLRVPDVSEQPARFGPEPLRPDQVEAVCGWARLLVPRTRRSADQQDKAQTMAVRVRNKIEPALASQVVLHERVDRGVFAISGSRNGHERSVHDTLTALAQDLTQTEKLLEKEEAELFERFLSDEVRLEVGQRVQAARSLVDRMNALMKGHPTSSGYMFKLRWEAAPDCEMPADMLRLLEKPEGTLYRSERERLSEFYRRRIASTRATTASSPWRDQLATMLDYRLWHRFDLLAKQGDGGAWAKLDRRRHGSMSGGEKAVALHMPLFAAAATHCEASRLLVNEDGRTSPGCPRLILLDEVFAGVDAKNRGALFDLITRLDLDLVATSESELGLYPELDGISIYHLIVDDALPGVLAARSVWDGKASHEMLDHDMDSDT</sequence>
<comment type="caution">
    <text evidence="3">The sequence shown here is derived from an EMBL/GenBank/DDBJ whole genome shotgun (WGS) entry which is preliminary data.</text>
</comment>
<evidence type="ECO:0008006" key="5">
    <source>
        <dbReference type="Google" id="ProtNLM"/>
    </source>
</evidence>
<dbReference type="Pfam" id="PF13558">
    <property type="entry name" value="SbcC_Walker_B"/>
    <property type="match status" value="1"/>
</dbReference>
<accession>A0A840QEG5</accession>
<dbReference type="Proteomes" id="UP000584374">
    <property type="component" value="Unassembled WGS sequence"/>
</dbReference>
<feature type="region of interest" description="Disordered" evidence="2">
    <location>
        <begin position="778"/>
        <end position="797"/>
    </location>
</feature>